<dbReference type="PRINTS" id="PR00344">
    <property type="entry name" value="BCTRLSENSOR"/>
</dbReference>
<evidence type="ECO:0000256" key="3">
    <source>
        <dbReference type="ARBA" id="ARBA00022553"/>
    </source>
</evidence>
<dbReference type="SMART" id="SM00387">
    <property type="entry name" value="HATPase_c"/>
    <property type="match status" value="1"/>
</dbReference>
<dbReference type="Proteomes" id="UP000583556">
    <property type="component" value="Unassembled WGS sequence"/>
</dbReference>
<evidence type="ECO:0000259" key="5">
    <source>
        <dbReference type="PROSITE" id="PS50109"/>
    </source>
</evidence>
<reference evidence="6 7" key="1">
    <citation type="submission" date="2020-04" db="EMBL/GenBank/DDBJ databases">
        <title>Novosphingobium sp. TW-4 isolated from soil.</title>
        <authorList>
            <person name="Dahal R.H."/>
            <person name="Chaudhary D.K."/>
        </authorList>
    </citation>
    <scope>NUCLEOTIDE SEQUENCE [LARGE SCALE GENOMIC DNA]</scope>
    <source>
        <strain evidence="6 7">TW-4</strain>
    </source>
</reference>
<dbReference type="Gene3D" id="3.30.565.10">
    <property type="entry name" value="Histidine kinase-like ATPase, C-terminal domain"/>
    <property type="match status" value="1"/>
</dbReference>
<dbReference type="Pfam" id="PF02518">
    <property type="entry name" value="HATPase_c"/>
    <property type="match status" value="1"/>
</dbReference>
<dbReference type="InterPro" id="IPR003594">
    <property type="entry name" value="HATPase_dom"/>
</dbReference>
<comment type="catalytic activity">
    <reaction evidence="1">
        <text>ATP + protein L-histidine = ADP + protein N-phospho-L-histidine.</text>
        <dbReference type="EC" id="2.7.13.3"/>
    </reaction>
</comment>
<comment type="caution">
    <text evidence="6">The sequence shown here is derived from an EMBL/GenBank/DDBJ whole genome shotgun (WGS) entry which is preliminary data.</text>
</comment>
<keyword evidence="4" id="KW-0472">Membrane</keyword>
<dbReference type="InterPro" id="IPR003661">
    <property type="entry name" value="HisK_dim/P_dom"/>
</dbReference>
<dbReference type="EMBL" id="JABBGM010000002">
    <property type="protein sequence ID" value="NML93451.1"/>
    <property type="molecule type" value="Genomic_DNA"/>
</dbReference>
<dbReference type="InterPro" id="IPR005467">
    <property type="entry name" value="His_kinase_dom"/>
</dbReference>
<name>A0A7Y0BPC0_9SPHN</name>
<dbReference type="InterPro" id="IPR058544">
    <property type="entry name" value="ETR1_N"/>
</dbReference>
<evidence type="ECO:0000256" key="1">
    <source>
        <dbReference type="ARBA" id="ARBA00000085"/>
    </source>
</evidence>
<dbReference type="GO" id="GO:0000155">
    <property type="term" value="F:phosphorelay sensor kinase activity"/>
    <property type="evidence" value="ECO:0007669"/>
    <property type="project" value="InterPro"/>
</dbReference>
<accession>A0A7Y0BPC0</accession>
<evidence type="ECO:0000256" key="4">
    <source>
        <dbReference type="SAM" id="Phobius"/>
    </source>
</evidence>
<keyword evidence="4" id="KW-0812">Transmembrane</keyword>
<dbReference type="CDD" id="cd00082">
    <property type="entry name" value="HisKA"/>
    <property type="match status" value="1"/>
</dbReference>
<dbReference type="PANTHER" id="PTHR43065">
    <property type="entry name" value="SENSOR HISTIDINE KINASE"/>
    <property type="match status" value="1"/>
</dbReference>
<evidence type="ECO:0000256" key="2">
    <source>
        <dbReference type="ARBA" id="ARBA00012438"/>
    </source>
</evidence>
<dbReference type="SUPFAM" id="SSF55874">
    <property type="entry name" value="ATPase domain of HSP90 chaperone/DNA topoisomerase II/histidine kinase"/>
    <property type="match status" value="1"/>
</dbReference>
<dbReference type="PANTHER" id="PTHR43065:SF49">
    <property type="entry name" value="HISTIDINE KINASE"/>
    <property type="match status" value="1"/>
</dbReference>
<dbReference type="InterPro" id="IPR036097">
    <property type="entry name" value="HisK_dim/P_sf"/>
</dbReference>
<keyword evidence="3" id="KW-0597">Phosphoprotein</keyword>
<dbReference type="PROSITE" id="PS50109">
    <property type="entry name" value="HIS_KIN"/>
    <property type="match status" value="1"/>
</dbReference>
<dbReference type="RefSeq" id="WP_169492672.1">
    <property type="nucleotide sequence ID" value="NZ_JABBGM010000002.1"/>
</dbReference>
<keyword evidence="7" id="KW-1185">Reference proteome</keyword>
<dbReference type="SUPFAM" id="SSF47384">
    <property type="entry name" value="Homodimeric domain of signal transducing histidine kinase"/>
    <property type="match status" value="1"/>
</dbReference>
<dbReference type="Pfam" id="PF25487">
    <property type="entry name" value="ETR1_N"/>
    <property type="match status" value="1"/>
</dbReference>
<protein>
    <recommendedName>
        <fullName evidence="2">histidine kinase</fullName>
        <ecNumber evidence="2">2.7.13.3</ecNumber>
    </recommendedName>
</protein>
<dbReference type="Gene3D" id="1.10.287.130">
    <property type="match status" value="1"/>
</dbReference>
<dbReference type="EC" id="2.7.13.3" evidence="2"/>
<dbReference type="SMART" id="SM00388">
    <property type="entry name" value="HisKA"/>
    <property type="match status" value="1"/>
</dbReference>
<dbReference type="InterPro" id="IPR004358">
    <property type="entry name" value="Sig_transdc_His_kin-like_C"/>
</dbReference>
<organism evidence="6 7">
    <name type="scientific">Novosphingobium olei</name>
    <dbReference type="NCBI Taxonomy" id="2728851"/>
    <lineage>
        <taxon>Bacteria</taxon>
        <taxon>Pseudomonadati</taxon>
        <taxon>Pseudomonadota</taxon>
        <taxon>Alphaproteobacteria</taxon>
        <taxon>Sphingomonadales</taxon>
        <taxon>Sphingomonadaceae</taxon>
        <taxon>Novosphingobium</taxon>
    </lineage>
</organism>
<sequence>MGDWQTCRSCPGYPADCPPKASIPFQNSRTHRTRVHRLRRMDGESNVLEYLQSFLAVRGLAPHGYCLLWDPALIWTHVAADAVIAACYFSIPILLFRLLAMRRDIKFGWMLAAFGLFILACGMTHILSIVTLWIPAYGWEALVKVVTAMASLVTALLLLRLLPNLVAIPSPAQLERVNEALRQEVLERARAEEMLRQSQKMQAIGQLAGGIAHDFNNLLGVIIGNIDRAQRKGTGTPEGEKAIGNALQGAERAARLTHQLLAFTRQQPLQRQPHDINAIARASADLLDETVGPRIEVALDLADDLPPCLVDASQLEMALLNLGLNARDAIDVSGTITIGTRLAAPALVEIRVADTGCGMDSATLERAMEPFFTTKEVGKGTGLGLSQVFGSVEQMGGRLEIETSPGTGTTVRLFMPTDGGTDGIYNLSG</sequence>
<evidence type="ECO:0000313" key="6">
    <source>
        <dbReference type="EMBL" id="NML93451.1"/>
    </source>
</evidence>
<evidence type="ECO:0000313" key="7">
    <source>
        <dbReference type="Proteomes" id="UP000583556"/>
    </source>
</evidence>
<keyword evidence="4" id="KW-1133">Transmembrane helix</keyword>
<dbReference type="AlphaFoldDB" id="A0A7Y0BPC0"/>
<gene>
    <name evidence="6" type="ORF">HHL27_07180</name>
</gene>
<dbReference type="InterPro" id="IPR036890">
    <property type="entry name" value="HATPase_C_sf"/>
</dbReference>
<dbReference type="Pfam" id="PF00512">
    <property type="entry name" value="HisKA"/>
    <property type="match status" value="1"/>
</dbReference>
<feature type="domain" description="Histidine kinase" evidence="5">
    <location>
        <begin position="210"/>
        <end position="419"/>
    </location>
</feature>
<feature type="transmembrane region" description="Helical" evidence="4">
    <location>
        <begin position="107"/>
        <end position="135"/>
    </location>
</feature>
<feature type="transmembrane region" description="Helical" evidence="4">
    <location>
        <begin position="72"/>
        <end position="95"/>
    </location>
</feature>
<proteinExistence type="predicted"/>